<evidence type="ECO:0000256" key="2">
    <source>
        <dbReference type="ARBA" id="ARBA00010609"/>
    </source>
</evidence>
<dbReference type="GO" id="GO:0016491">
    <property type="term" value="F:oxidoreductase activity"/>
    <property type="evidence" value="ECO:0007669"/>
    <property type="project" value="TreeGrafter"/>
</dbReference>
<dbReference type="AlphaFoldDB" id="A0A5P1F974"/>
<reference evidence="6" key="1">
    <citation type="journal article" date="2017" name="Nat. Commun.">
        <title>The asparagus genome sheds light on the origin and evolution of a young Y chromosome.</title>
        <authorList>
            <person name="Harkess A."/>
            <person name="Zhou J."/>
            <person name="Xu C."/>
            <person name="Bowers J.E."/>
            <person name="Van der Hulst R."/>
            <person name="Ayyampalayam S."/>
            <person name="Mercati F."/>
            <person name="Riccardi P."/>
            <person name="McKain M.R."/>
            <person name="Kakrana A."/>
            <person name="Tang H."/>
            <person name="Ray J."/>
            <person name="Groenendijk J."/>
            <person name="Arikit S."/>
            <person name="Mathioni S.M."/>
            <person name="Nakano M."/>
            <person name="Shan H."/>
            <person name="Telgmann-Rauber A."/>
            <person name="Kanno A."/>
            <person name="Yue Z."/>
            <person name="Chen H."/>
            <person name="Li W."/>
            <person name="Chen Y."/>
            <person name="Xu X."/>
            <person name="Zhang Y."/>
            <person name="Luo S."/>
            <person name="Chen H."/>
            <person name="Gao J."/>
            <person name="Mao Z."/>
            <person name="Pires J.C."/>
            <person name="Luo M."/>
            <person name="Kudrna D."/>
            <person name="Wing R.A."/>
            <person name="Meyers B.C."/>
            <person name="Yi K."/>
            <person name="Kong H."/>
            <person name="Lavrijsen P."/>
            <person name="Sunseri F."/>
            <person name="Falavigna A."/>
            <person name="Ye Y."/>
            <person name="Leebens-Mack J.H."/>
            <person name="Chen G."/>
        </authorList>
    </citation>
    <scope>NUCLEOTIDE SEQUENCE [LARGE SCALE GENOMIC DNA]</scope>
    <source>
        <strain evidence="6">cv. DH0086</strain>
    </source>
</reference>
<dbReference type="Pfam" id="PF07732">
    <property type="entry name" value="Cu-oxidase_3"/>
    <property type="match status" value="1"/>
</dbReference>
<feature type="non-terminal residue" evidence="5">
    <location>
        <position position="224"/>
    </location>
</feature>
<evidence type="ECO:0000313" key="6">
    <source>
        <dbReference type="Proteomes" id="UP000243459"/>
    </source>
</evidence>
<comment type="similarity">
    <text evidence="2">Belongs to the multicopper oxidase family.</text>
</comment>
<organism evidence="5 6">
    <name type="scientific">Asparagus officinalis</name>
    <name type="common">Garden asparagus</name>
    <dbReference type="NCBI Taxonomy" id="4686"/>
    <lineage>
        <taxon>Eukaryota</taxon>
        <taxon>Viridiplantae</taxon>
        <taxon>Streptophyta</taxon>
        <taxon>Embryophyta</taxon>
        <taxon>Tracheophyta</taxon>
        <taxon>Spermatophyta</taxon>
        <taxon>Magnoliopsida</taxon>
        <taxon>Liliopsida</taxon>
        <taxon>Asparagales</taxon>
        <taxon>Asparagaceae</taxon>
        <taxon>Asparagoideae</taxon>
        <taxon>Asparagus</taxon>
    </lineage>
</organism>
<accession>A0A5P1F974</accession>
<dbReference type="OMA" id="FRATVYG"/>
<feature type="chain" id="PRO_5024361546" description="Plastocyanin-like domain-containing protein" evidence="3">
    <location>
        <begin position="29"/>
        <end position="224"/>
    </location>
</feature>
<dbReference type="EMBL" id="CM007383">
    <property type="protein sequence ID" value="ONK73947.1"/>
    <property type="molecule type" value="Genomic_DNA"/>
</dbReference>
<name>A0A5P1F974_ASPOF</name>
<evidence type="ECO:0000256" key="3">
    <source>
        <dbReference type="SAM" id="SignalP"/>
    </source>
</evidence>
<gene>
    <name evidence="5" type="ORF">A4U43_C03F1220</name>
</gene>
<proteinExistence type="inferred from homology"/>
<keyword evidence="6" id="KW-1185">Reference proteome</keyword>
<evidence type="ECO:0000259" key="4">
    <source>
        <dbReference type="Pfam" id="PF07732"/>
    </source>
</evidence>
<dbReference type="PANTHER" id="PTHR11709:SF262">
    <property type="entry name" value="LACCASE-14"/>
    <property type="match status" value="1"/>
</dbReference>
<dbReference type="Gene3D" id="2.60.40.420">
    <property type="entry name" value="Cupredoxins - blue copper proteins"/>
    <property type="match status" value="1"/>
</dbReference>
<feature type="domain" description="Plastocyanin-like" evidence="4">
    <location>
        <begin position="50"/>
        <end position="163"/>
    </location>
</feature>
<dbReference type="PANTHER" id="PTHR11709">
    <property type="entry name" value="MULTI-COPPER OXIDASE"/>
    <property type="match status" value="1"/>
</dbReference>
<dbReference type="CDD" id="cd13849">
    <property type="entry name" value="CuRO_1_LCC_plant"/>
    <property type="match status" value="1"/>
</dbReference>
<dbReference type="InterPro" id="IPR045087">
    <property type="entry name" value="Cu-oxidase_fam"/>
</dbReference>
<evidence type="ECO:0000313" key="5">
    <source>
        <dbReference type="EMBL" id="ONK73947.1"/>
    </source>
</evidence>
<dbReference type="SUPFAM" id="SSF49503">
    <property type="entry name" value="Cupredoxins"/>
    <property type="match status" value="2"/>
</dbReference>
<dbReference type="Proteomes" id="UP000243459">
    <property type="component" value="Chromosome 3"/>
</dbReference>
<sequence>MEKGKLIIQSLILMLLPTYLYLCSRAHAMSMNENDAENVVTRTYYHDFSVKSTACTRLCETKNILTVNEQFPGPTLRAHRLDTLVVNVHNQADHNISIHWHGVRQLRNPWADGASQITQCPIQPGRNYTYNITFTSEEGTLWWHAHSHLLRATVHGAVVVLPRRGTSYPFPGPHLEVPIILGEWWTGDIAKILEDLLRTGGVPTLSDAYTINGQPGDLYPCSEK</sequence>
<dbReference type="InterPro" id="IPR034288">
    <property type="entry name" value="CuRO_1_LCC"/>
</dbReference>
<dbReference type="InterPro" id="IPR011707">
    <property type="entry name" value="Cu-oxidase-like_N"/>
</dbReference>
<feature type="signal peptide" evidence="3">
    <location>
        <begin position="1"/>
        <end position="28"/>
    </location>
</feature>
<protein>
    <recommendedName>
        <fullName evidence="4">Plastocyanin-like domain-containing protein</fullName>
    </recommendedName>
</protein>
<dbReference type="InterPro" id="IPR008972">
    <property type="entry name" value="Cupredoxin"/>
</dbReference>
<comment type="function">
    <text evidence="1">Lignin degradation and detoxification of lignin-derived products.</text>
</comment>
<keyword evidence="3" id="KW-0732">Signal</keyword>
<dbReference type="GO" id="GO:0005507">
    <property type="term" value="F:copper ion binding"/>
    <property type="evidence" value="ECO:0007669"/>
    <property type="project" value="InterPro"/>
</dbReference>
<dbReference type="Gramene" id="ONK73947">
    <property type="protein sequence ID" value="ONK73947"/>
    <property type="gene ID" value="A4U43_C03F1220"/>
</dbReference>
<evidence type="ECO:0000256" key="1">
    <source>
        <dbReference type="ARBA" id="ARBA00002075"/>
    </source>
</evidence>